<dbReference type="RefSeq" id="XP_060289073.1">
    <property type="nucleotide sequence ID" value="XM_060431401.1"/>
</dbReference>
<proteinExistence type="predicted"/>
<dbReference type="Proteomes" id="UP001244011">
    <property type="component" value="Unassembled WGS sequence"/>
</dbReference>
<organism evidence="1 2">
    <name type="scientific">Phialemonium atrogriseum</name>
    <dbReference type="NCBI Taxonomy" id="1093897"/>
    <lineage>
        <taxon>Eukaryota</taxon>
        <taxon>Fungi</taxon>
        <taxon>Dikarya</taxon>
        <taxon>Ascomycota</taxon>
        <taxon>Pezizomycotina</taxon>
        <taxon>Sordariomycetes</taxon>
        <taxon>Sordariomycetidae</taxon>
        <taxon>Cephalothecales</taxon>
        <taxon>Cephalothecaceae</taxon>
        <taxon>Phialemonium</taxon>
    </lineage>
</organism>
<sequence length="154" mass="17541">MAPQIGYMHLEAVQYYYGQLKPNLEEANVDMMWNNILPLYFTVEGGIRNGLLKKKVVLVEVIGDTGSDRVWKDAVEEATNYTTVVRDSQSAYDNTTEMMYAIVTVGCHSRFYELAPGERLLEDYGNTGGRPYEFKEDEGDIDRLLMELVNKASH</sequence>
<dbReference type="AlphaFoldDB" id="A0AAJ0FU79"/>
<name>A0AAJ0FU79_9PEZI</name>
<accession>A0AAJ0FU79</accession>
<comment type="caution">
    <text evidence="1">The sequence shown here is derived from an EMBL/GenBank/DDBJ whole genome shotgun (WGS) entry which is preliminary data.</text>
</comment>
<dbReference type="EMBL" id="MU838997">
    <property type="protein sequence ID" value="KAK1772860.1"/>
    <property type="molecule type" value="Genomic_DNA"/>
</dbReference>
<evidence type="ECO:0000313" key="1">
    <source>
        <dbReference type="EMBL" id="KAK1772860.1"/>
    </source>
</evidence>
<evidence type="ECO:0000313" key="2">
    <source>
        <dbReference type="Proteomes" id="UP001244011"/>
    </source>
</evidence>
<keyword evidence="2" id="KW-1185">Reference proteome</keyword>
<dbReference type="GeneID" id="85314588"/>
<gene>
    <name evidence="1" type="ORF">QBC33DRAFT_584283</name>
</gene>
<protein>
    <submittedName>
        <fullName evidence="1">Uncharacterized protein</fullName>
    </submittedName>
</protein>
<reference evidence="1" key="1">
    <citation type="submission" date="2023-06" db="EMBL/GenBank/DDBJ databases">
        <title>Genome-scale phylogeny and comparative genomics of the fungal order Sordariales.</title>
        <authorList>
            <consortium name="Lawrence Berkeley National Laboratory"/>
            <person name="Hensen N."/>
            <person name="Bonometti L."/>
            <person name="Westerberg I."/>
            <person name="Brannstrom I.O."/>
            <person name="Guillou S."/>
            <person name="Cros-Aarteil S."/>
            <person name="Calhoun S."/>
            <person name="Haridas S."/>
            <person name="Kuo A."/>
            <person name="Mondo S."/>
            <person name="Pangilinan J."/>
            <person name="Riley R."/>
            <person name="Labutti K."/>
            <person name="Andreopoulos B."/>
            <person name="Lipzen A."/>
            <person name="Chen C."/>
            <person name="Yanf M."/>
            <person name="Daum C."/>
            <person name="Ng V."/>
            <person name="Clum A."/>
            <person name="Steindorff A."/>
            <person name="Ohm R."/>
            <person name="Martin F."/>
            <person name="Silar P."/>
            <person name="Natvig D."/>
            <person name="Lalanne C."/>
            <person name="Gautier V."/>
            <person name="Ament-Velasquez S.L."/>
            <person name="Kruys A."/>
            <person name="Hutchinson M.I."/>
            <person name="Powell A.J."/>
            <person name="Barry K."/>
            <person name="Miller A.N."/>
            <person name="Grigoriev I.V."/>
            <person name="Debuchy R."/>
            <person name="Gladieux P."/>
            <person name="Thoren M.H."/>
            <person name="Johannesson H."/>
        </authorList>
    </citation>
    <scope>NUCLEOTIDE SEQUENCE</scope>
    <source>
        <strain evidence="1">8032-3</strain>
    </source>
</reference>